<comment type="caution">
    <text evidence="1">The sequence shown here is derived from an EMBL/GenBank/DDBJ whole genome shotgun (WGS) entry which is preliminary data.</text>
</comment>
<evidence type="ECO:0000313" key="1">
    <source>
        <dbReference type="EMBL" id="KAF5560738.1"/>
    </source>
</evidence>
<keyword evidence="2" id="KW-1185">Reference proteome</keyword>
<sequence>MESNRAPAFNHRAHDYVANEYETKNFVAGRTRSSEELWRKVHTKGFDAVIWEFNPRTTHKSYPFYAPCPAGPNARRLPAYIRIEAENKEHRSLFQGNLKEDFFVSLFALIVLGSTSDTNWLRETKEMESETELAAWQTVEEEFLKRANDWKPNFMEGPPKIPVRTKAGDVDTIQLSKEWQGWHDILPQMGILDTTSNHGGKPVRHLNIPLTSPILIKPLKGRHEAMISKRFAMTPEAFFQVLIDAIHNTSDPDSPDRSRYPWKLQIYPDQKPKDYIMTSHDPFNFYETYIHQTDWNTYMKSLEKTGSPIRPFPRINQKLYDLCNGVMLKVGSADIALQASMKKESGKSHDSEDEDLKILKEKDPKKVPRLARPFTNLKAKARAQAEKKREKRKKSVKALNKVYEVGFGTALLWNDLDVDKIQRAAGKRPDEAGQKEIMGGVSATEIGSAMGWGSKRLKSRVFPAEWLHLSAFSWGGIGSDDDPEGFSTSQNFENLVFGTSETNSLMTREYGYETAWQRFFLAERDLTNPETKITGTLDIYCNDYNNPILWDVSTSSGQFGTGVLRFKQEDLEIMKKNGFQSNKYLSMKEEKLSESYIKEQMLILAHDFPFIVYSIQYDLQADFKSRIFCLDNMECSVPFFPFRRPFYHRAEALLDDLIFKELYAKARAEPEVLRSNL</sequence>
<proteinExistence type="predicted"/>
<dbReference type="OrthoDB" id="5427329at2759"/>
<dbReference type="Proteomes" id="UP000582016">
    <property type="component" value="Unassembled WGS sequence"/>
</dbReference>
<evidence type="ECO:0000313" key="2">
    <source>
        <dbReference type="Proteomes" id="UP000582016"/>
    </source>
</evidence>
<dbReference type="EMBL" id="JAAOAQ010000227">
    <property type="protein sequence ID" value="KAF5560738.1"/>
    <property type="molecule type" value="Genomic_DNA"/>
</dbReference>
<reference evidence="1 2" key="1">
    <citation type="submission" date="2020-05" db="EMBL/GenBank/DDBJ databases">
        <title>Identification and distribution of gene clusters putatively required for synthesis of sphingolipid metabolism inhibitors in phylogenetically diverse species of the filamentous fungus Fusarium.</title>
        <authorList>
            <person name="Kim H.-S."/>
            <person name="Busman M."/>
            <person name="Brown D.W."/>
            <person name="Divon H."/>
            <person name="Uhlig S."/>
            <person name="Proctor R.H."/>
        </authorList>
    </citation>
    <scope>NUCLEOTIDE SEQUENCE [LARGE SCALE GENOMIC DNA]</scope>
    <source>
        <strain evidence="1 2">NRRL 13617</strain>
    </source>
</reference>
<organism evidence="1 2">
    <name type="scientific">Fusarium phyllophilum</name>
    <dbReference type="NCBI Taxonomy" id="47803"/>
    <lineage>
        <taxon>Eukaryota</taxon>
        <taxon>Fungi</taxon>
        <taxon>Dikarya</taxon>
        <taxon>Ascomycota</taxon>
        <taxon>Pezizomycotina</taxon>
        <taxon>Sordariomycetes</taxon>
        <taxon>Hypocreomycetidae</taxon>
        <taxon>Hypocreales</taxon>
        <taxon>Nectriaceae</taxon>
        <taxon>Fusarium</taxon>
        <taxon>Fusarium fujikuroi species complex</taxon>
    </lineage>
</organism>
<protein>
    <submittedName>
        <fullName evidence="1">Uncharacterized protein</fullName>
    </submittedName>
</protein>
<dbReference type="AlphaFoldDB" id="A0A8H5NDD2"/>
<gene>
    <name evidence="1" type="ORF">FPHYL_6524</name>
</gene>
<accession>A0A8H5NDD2</accession>
<name>A0A8H5NDD2_9HYPO</name>